<dbReference type="Pfam" id="PF00575">
    <property type="entry name" value="S1"/>
    <property type="match status" value="1"/>
</dbReference>
<name>A0A7S4RZA0_9DINO</name>
<dbReference type="PROSITE" id="PS50126">
    <property type="entry name" value="S1"/>
    <property type="match status" value="2"/>
</dbReference>
<dbReference type="GO" id="GO:0006412">
    <property type="term" value="P:translation"/>
    <property type="evidence" value="ECO:0007669"/>
    <property type="project" value="TreeGrafter"/>
</dbReference>
<organism evidence="3">
    <name type="scientific">Alexandrium monilatum</name>
    <dbReference type="NCBI Taxonomy" id="311494"/>
    <lineage>
        <taxon>Eukaryota</taxon>
        <taxon>Sar</taxon>
        <taxon>Alveolata</taxon>
        <taxon>Dinophyceae</taxon>
        <taxon>Gonyaulacales</taxon>
        <taxon>Pyrocystaceae</taxon>
        <taxon>Alexandrium</taxon>
    </lineage>
</organism>
<dbReference type="EMBL" id="HBNR01060627">
    <property type="protein sequence ID" value="CAE4629554.1"/>
    <property type="molecule type" value="Transcribed_RNA"/>
</dbReference>
<dbReference type="SMART" id="SM00316">
    <property type="entry name" value="S1"/>
    <property type="match status" value="2"/>
</dbReference>
<gene>
    <name evidence="3" type="ORF">AMON00008_LOCUS42652</name>
</gene>
<dbReference type="PANTHER" id="PTHR10724:SF10">
    <property type="entry name" value="S1 RNA-BINDING DOMAIN-CONTAINING PROTEIN 1"/>
    <property type="match status" value="1"/>
</dbReference>
<protein>
    <recommendedName>
        <fullName evidence="2">S1 motif domain-containing protein</fullName>
    </recommendedName>
</protein>
<feature type="compositionally biased region" description="Basic and acidic residues" evidence="1">
    <location>
        <begin position="308"/>
        <end position="317"/>
    </location>
</feature>
<dbReference type="Gene3D" id="2.40.50.140">
    <property type="entry name" value="Nucleic acid-binding proteins"/>
    <property type="match status" value="1"/>
</dbReference>
<reference evidence="3" key="1">
    <citation type="submission" date="2021-01" db="EMBL/GenBank/DDBJ databases">
        <authorList>
            <person name="Corre E."/>
            <person name="Pelletier E."/>
            <person name="Niang G."/>
            <person name="Scheremetjew M."/>
            <person name="Finn R."/>
            <person name="Kale V."/>
            <person name="Holt S."/>
            <person name="Cochrane G."/>
            <person name="Meng A."/>
            <person name="Brown T."/>
            <person name="Cohen L."/>
        </authorList>
    </citation>
    <scope>NUCLEOTIDE SEQUENCE</scope>
    <source>
        <strain evidence="3">CCMP3105</strain>
    </source>
</reference>
<feature type="region of interest" description="Disordered" evidence="1">
    <location>
        <begin position="297"/>
        <end position="366"/>
    </location>
</feature>
<evidence type="ECO:0000256" key="1">
    <source>
        <dbReference type="SAM" id="MobiDB-lite"/>
    </source>
</evidence>
<dbReference type="InterPro" id="IPR003029">
    <property type="entry name" value="S1_domain"/>
</dbReference>
<dbReference type="SUPFAM" id="SSF50249">
    <property type="entry name" value="Nucleic acid-binding proteins"/>
    <property type="match status" value="1"/>
</dbReference>
<feature type="compositionally biased region" description="Low complexity" evidence="1">
    <location>
        <begin position="297"/>
        <end position="307"/>
    </location>
</feature>
<dbReference type="InterPro" id="IPR050437">
    <property type="entry name" value="Ribos_protein_bS1-like"/>
</dbReference>
<dbReference type="PANTHER" id="PTHR10724">
    <property type="entry name" value="30S RIBOSOMAL PROTEIN S1"/>
    <property type="match status" value="1"/>
</dbReference>
<evidence type="ECO:0000259" key="2">
    <source>
        <dbReference type="PROSITE" id="PS50126"/>
    </source>
</evidence>
<sequence length="532" mass="54973">MLSVASRSGWRAPTAAGCRSAARFGEGAAEQHLADRGAQDVARLARGFDEARRSAGCEASAAVVGALREEGVRLREGLHRAARLGAPAAREAVGAAAGAYGQRLERLLAQSLPALAGAEEEPAGLEADQPCRAGIGAAVEGSLRAAVGQLARSGVTDLGRCRLGERGLSATLSSGLSVQAWITGDHVFLAFPELPRLTALLRGGASADVVLRSLLQHGAERKESFFVTRQPLAVGCKFGPIQVDASAPPAALALQLEDAVALVTKQAELLELQCRPAAERAEGGEAVLAAAASSATAPPAARPAVAPEVKRDADAAKLDSAPGERSPHADSMSISQLVKGDADAAKLDSAPGERGPHAKSTSISQLAVGQQLRGTVRKVTKIGAFVDVGVERHGLVRASRMAEGFVANPQDAVAVGQEVDVWVYRLPEDKKLGLSMVAYGPSSVRDPLVAFTPPAPAQWFAGAVRYVHESGLYVDVEAPTVGGCVQGFVPRRLASGEPARGSRVQVRVLRALPGTGTLSLSMLAPGVDTQQH</sequence>
<accession>A0A7S4RZA0</accession>
<evidence type="ECO:0000313" key="3">
    <source>
        <dbReference type="EMBL" id="CAE4629554.1"/>
    </source>
</evidence>
<proteinExistence type="predicted"/>
<dbReference type="AlphaFoldDB" id="A0A7S4RZA0"/>
<feature type="domain" description="S1 motif" evidence="2">
    <location>
        <begin position="457"/>
        <end position="523"/>
    </location>
</feature>
<feature type="domain" description="S1 motif" evidence="2">
    <location>
        <begin position="369"/>
        <end position="437"/>
    </location>
</feature>
<dbReference type="GO" id="GO:0003735">
    <property type="term" value="F:structural constituent of ribosome"/>
    <property type="evidence" value="ECO:0007669"/>
    <property type="project" value="TreeGrafter"/>
</dbReference>
<dbReference type="InterPro" id="IPR012340">
    <property type="entry name" value="NA-bd_OB-fold"/>
</dbReference>
<dbReference type="GO" id="GO:0003729">
    <property type="term" value="F:mRNA binding"/>
    <property type="evidence" value="ECO:0007669"/>
    <property type="project" value="TreeGrafter"/>
</dbReference>